<keyword evidence="3" id="KW-1185">Reference proteome</keyword>
<accession>A0A0D0CQ90</accession>
<dbReference type="SUPFAM" id="SSF53474">
    <property type="entry name" value="alpha/beta-Hydrolases"/>
    <property type="match status" value="1"/>
</dbReference>
<organism evidence="2 3">
    <name type="scientific">Collybiopsis luxurians FD-317 M1</name>
    <dbReference type="NCBI Taxonomy" id="944289"/>
    <lineage>
        <taxon>Eukaryota</taxon>
        <taxon>Fungi</taxon>
        <taxon>Dikarya</taxon>
        <taxon>Basidiomycota</taxon>
        <taxon>Agaricomycotina</taxon>
        <taxon>Agaricomycetes</taxon>
        <taxon>Agaricomycetidae</taxon>
        <taxon>Agaricales</taxon>
        <taxon>Marasmiineae</taxon>
        <taxon>Omphalotaceae</taxon>
        <taxon>Collybiopsis</taxon>
        <taxon>Collybiopsis luxurians</taxon>
    </lineage>
</organism>
<dbReference type="EMBL" id="KN834772">
    <property type="protein sequence ID" value="KIK61182.1"/>
    <property type="molecule type" value="Genomic_DNA"/>
</dbReference>
<evidence type="ECO:0000313" key="2">
    <source>
        <dbReference type="EMBL" id="KIK61182.1"/>
    </source>
</evidence>
<feature type="domain" description="AB hydrolase-1" evidence="1">
    <location>
        <begin position="43"/>
        <end position="332"/>
    </location>
</feature>
<reference evidence="2 3" key="1">
    <citation type="submission" date="2014-04" db="EMBL/GenBank/DDBJ databases">
        <title>Evolutionary Origins and Diversification of the Mycorrhizal Mutualists.</title>
        <authorList>
            <consortium name="DOE Joint Genome Institute"/>
            <consortium name="Mycorrhizal Genomics Consortium"/>
            <person name="Kohler A."/>
            <person name="Kuo A."/>
            <person name="Nagy L.G."/>
            <person name="Floudas D."/>
            <person name="Copeland A."/>
            <person name="Barry K.W."/>
            <person name="Cichocki N."/>
            <person name="Veneault-Fourrey C."/>
            <person name="LaButti K."/>
            <person name="Lindquist E.A."/>
            <person name="Lipzen A."/>
            <person name="Lundell T."/>
            <person name="Morin E."/>
            <person name="Murat C."/>
            <person name="Riley R."/>
            <person name="Ohm R."/>
            <person name="Sun H."/>
            <person name="Tunlid A."/>
            <person name="Henrissat B."/>
            <person name="Grigoriev I.V."/>
            <person name="Hibbett D.S."/>
            <person name="Martin F."/>
        </authorList>
    </citation>
    <scope>NUCLEOTIDE SEQUENCE [LARGE SCALE GENOMIC DNA]</scope>
    <source>
        <strain evidence="2 3">FD-317 M1</strain>
    </source>
</reference>
<dbReference type="Gene3D" id="3.40.50.1820">
    <property type="entry name" value="alpha/beta hydrolase"/>
    <property type="match status" value="1"/>
</dbReference>
<evidence type="ECO:0000313" key="3">
    <source>
        <dbReference type="Proteomes" id="UP000053593"/>
    </source>
</evidence>
<proteinExistence type="predicted"/>
<dbReference type="HOGENOM" id="CLU_032490_0_0_1"/>
<protein>
    <recommendedName>
        <fullName evidence="1">AB hydrolase-1 domain-containing protein</fullName>
    </recommendedName>
</protein>
<sequence>MDKLSFNSTEYTLNIPKSRLRVAVRRYQPAQGVSRPKHSDIAIVMTHGVSFLKELWEPTIAHIIHLQSSQVSPFSIRDIWTLDCPSHGQSASLNDEVCSQRNITFTDYGDAILALLASNLVSQTIPLVGIGHSFGSPALLFAEKHRRQFSSPSILPDRFSKSLYEILIMLEPPMLSPALEEKYDFFHPNLVKFVHARRRTWRSLTEAQNDIHTKRPWNAWDPRVRTLFATYGLRTSPLQNETTVLCCAEAQEEAAYSLVEEAESLEILSEVCSTTPTQVHTIFGSIRDLAPGPDVQPNITDPRQGRRMASVSRIEDVGHMAPFQRPEACAEAIYSILCRSFNNSDSKL</sequence>
<evidence type="ECO:0000259" key="1">
    <source>
        <dbReference type="Pfam" id="PF12697"/>
    </source>
</evidence>
<dbReference type="InterPro" id="IPR029058">
    <property type="entry name" value="AB_hydrolase_fold"/>
</dbReference>
<dbReference type="Pfam" id="PF12697">
    <property type="entry name" value="Abhydrolase_6"/>
    <property type="match status" value="1"/>
</dbReference>
<gene>
    <name evidence="2" type="ORF">GYMLUDRAFT_43255</name>
</gene>
<dbReference type="OrthoDB" id="94039at2759"/>
<dbReference type="AlphaFoldDB" id="A0A0D0CQ90"/>
<dbReference type="InterPro" id="IPR000073">
    <property type="entry name" value="AB_hydrolase_1"/>
</dbReference>
<name>A0A0D0CQ90_9AGAR</name>
<dbReference type="Proteomes" id="UP000053593">
    <property type="component" value="Unassembled WGS sequence"/>
</dbReference>